<dbReference type="HOGENOM" id="CLU_2214176_0_0_1"/>
<feature type="compositionally biased region" description="Basic residues" evidence="1">
    <location>
        <begin position="69"/>
        <end position="80"/>
    </location>
</feature>
<accession>A0A0E0EPZ6</accession>
<reference evidence="2" key="2">
    <citation type="submission" date="2018-05" db="EMBL/GenBank/DDBJ databases">
        <title>OmerRS3 (Oryza meridionalis Reference Sequence Version 3).</title>
        <authorList>
            <person name="Zhang J."/>
            <person name="Kudrna D."/>
            <person name="Lee S."/>
            <person name="Talag J."/>
            <person name="Welchert J."/>
            <person name="Wing R.A."/>
        </authorList>
    </citation>
    <scope>NUCLEOTIDE SEQUENCE [LARGE SCALE GENOMIC DNA]</scope>
    <source>
        <strain evidence="2">cv. OR44</strain>
    </source>
</reference>
<feature type="region of interest" description="Disordered" evidence="1">
    <location>
        <begin position="43"/>
        <end position="80"/>
    </location>
</feature>
<organism evidence="2">
    <name type="scientific">Oryza meridionalis</name>
    <dbReference type="NCBI Taxonomy" id="40149"/>
    <lineage>
        <taxon>Eukaryota</taxon>
        <taxon>Viridiplantae</taxon>
        <taxon>Streptophyta</taxon>
        <taxon>Embryophyta</taxon>
        <taxon>Tracheophyta</taxon>
        <taxon>Spermatophyta</taxon>
        <taxon>Magnoliopsida</taxon>
        <taxon>Liliopsida</taxon>
        <taxon>Poales</taxon>
        <taxon>Poaceae</taxon>
        <taxon>BOP clade</taxon>
        <taxon>Oryzoideae</taxon>
        <taxon>Oryzeae</taxon>
        <taxon>Oryzinae</taxon>
        <taxon>Oryza</taxon>
    </lineage>
</organism>
<evidence type="ECO:0000256" key="1">
    <source>
        <dbReference type="SAM" id="MobiDB-lite"/>
    </source>
</evidence>
<proteinExistence type="predicted"/>
<protein>
    <submittedName>
        <fullName evidence="2">Uncharacterized protein</fullName>
    </submittedName>
</protein>
<dbReference type="Gramene" id="OMERI09G02120.1">
    <property type="protein sequence ID" value="OMERI09G02120.1"/>
    <property type="gene ID" value="OMERI09G02120"/>
</dbReference>
<feature type="compositionally biased region" description="Basic and acidic residues" evidence="1">
    <location>
        <begin position="51"/>
        <end position="62"/>
    </location>
</feature>
<name>A0A0E0EPZ6_9ORYZ</name>
<keyword evidence="3" id="KW-1185">Reference proteome</keyword>
<evidence type="ECO:0000313" key="2">
    <source>
        <dbReference type="EnsemblPlants" id="OMERI09G02120.1"/>
    </source>
</evidence>
<dbReference type="EnsemblPlants" id="OMERI09G02120.1">
    <property type="protein sequence ID" value="OMERI09G02120.1"/>
    <property type="gene ID" value="OMERI09G02120"/>
</dbReference>
<reference evidence="2" key="1">
    <citation type="submission" date="2015-04" db="UniProtKB">
        <authorList>
            <consortium name="EnsemblPlants"/>
        </authorList>
    </citation>
    <scope>IDENTIFICATION</scope>
</reference>
<evidence type="ECO:0000313" key="3">
    <source>
        <dbReference type="Proteomes" id="UP000008021"/>
    </source>
</evidence>
<dbReference type="AlphaFoldDB" id="A0A0E0EPZ6"/>
<dbReference type="Proteomes" id="UP000008021">
    <property type="component" value="Chromosome 9"/>
</dbReference>
<sequence length="107" mass="11907">MNIFKEEATVAAAIVIIERAIPVLAAVDPAALLGVAEDRATPMRAAADPAAPERRGGGDDRMSCQQGRGKSHRLPSKRKRRLHPRVVWERWKEEEEEEEEARVVVEA</sequence>